<dbReference type="InterPro" id="IPR008979">
    <property type="entry name" value="Galactose-bd-like_sf"/>
</dbReference>
<dbReference type="GO" id="GO:0030246">
    <property type="term" value="F:carbohydrate binding"/>
    <property type="evidence" value="ECO:0007669"/>
    <property type="project" value="InterPro"/>
</dbReference>
<keyword evidence="5" id="KW-1185">Reference proteome</keyword>
<feature type="chain" id="PRO_5031436377" evidence="2">
    <location>
        <begin position="22"/>
        <end position="1131"/>
    </location>
</feature>
<evidence type="ECO:0000313" key="4">
    <source>
        <dbReference type="EMBL" id="NLR93844.1"/>
    </source>
</evidence>
<dbReference type="Pfam" id="PF02368">
    <property type="entry name" value="Big_2"/>
    <property type="match status" value="1"/>
</dbReference>
<dbReference type="Proteomes" id="UP000585050">
    <property type="component" value="Unassembled WGS sequence"/>
</dbReference>
<dbReference type="Gene3D" id="2.60.120.260">
    <property type="entry name" value="Galactose-binding domain-like"/>
    <property type="match status" value="3"/>
</dbReference>
<protein>
    <submittedName>
        <fullName evidence="4">T9SS type A sorting domain-containing protein</fullName>
    </submittedName>
</protein>
<dbReference type="InterPro" id="IPR003343">
    <property type="entry name" value="Big_2"/>
</dbReference>
<feature type="domain" description="CBM6" evidence="3">
    <location>
        <begin position="27"/>
        <end position="152"/>
    </location>
</feature>
<dbReference type="Gene3D" id="2.60.40.1080">
    <property type="match status" value="1"/>
</dbReference>
<dbReference type="InterPro" id="IPR008964">
    <property type="entry name" value="Invasin/intimin_cell_adhesion"/>
</dbReference>
<dbReference type="NCBIfam" id="TIGR04183">
    <property type="entry name" value="Por_Secre_tail"/>
    <property type="match status" value="1"/>
</dbReference>
<dbReference type="AlphaFoldDB" id="A0A7X8XY33"/>
<feature type="signal peptide" evidence="2">
    <location>
        <begin position="1"/>
        <end position="21"/>
    </location>
</feature>
<dbReference type="Gene3D" id="2.160.20.10">
    <property type="entry name" value="Single-stranded right-handed beta-helix, Pectin lyase-like"/>
    <property type="match status" value="1"/>
</dbReference>
<dbReference type="InterPro" id="IPR026444">
    <property type="entry name" value="Secre_tail"/>
</dbReference>
<name>A0A7X8XY33_9BACT</name>
<dbReference type="SMART" id="SM00635">
    <property type="entry name" value="BID_2"/>
    <property type="match status" value="1"/>
</dbReference>
<dbReference type="InterPro" id="IPR011050">
    <property type="entry name" value="Pectin_lyase_fold/virulence"/>
</dbReference>
<dbReference type="InterPro" id="IPR005084">
    <property type="entry name" value="CBM6"/>
</dbReference>
<proteinExistence type="predicted"/>
<reference evidence="4 5" key="1">
    <citation type="submission" date="2020-04" db="EMBL/GenBank/DDBJ databases">
        <title>Flammeovirga sp. SR4, a novel species isolated from seawater.</title>
        <authorList>
            <person name="Wang X."/>
        </authorList>
    </citation>
    <scope>NUCLEOTIDE SEQUENCE [LARGE SCALE GENOMIC DNA]</scope>
    <source>
        <strain evidence="4 5">SR4</strain>
    </source>
</reference>
<dbReference type="Pfam" id="PF18962">
    <property type="entry name" value="Por_Secre_tail"/>
    <property type="match status" value="1"/>
</dbReference>
<dbReference type="InterPro" id="IPR012334">
    <property type="entry name" value="Pectin_lyas_fold"/>
</dbReference>
<dbReference type="SUPFAM" id="SSF49785">
    <property type="entry name" value="Galactose-binding domain-like"/>
    <property type="match status" value="3"/>
</dbReference>
<keyword evidence="1" id="KW-0378">Hydrolase</keyword>
<dbReference type="EMBL" id="JABAIL010000008">
    <property type="protein sequence ID" value="NLR93844.1"/>
    <property type="molecule type" value="Genomic_DNA"/>
</dbReference>
<dbReference type="InterPro" id="IPR003305">
    <property type="entry name" value="CenC_carb-bd"/>
</dbReference>
<dbReference type="SUPFAM" id="SSF51126">
    <property type="entry name" value="Pectin lyase-like"/>
    <property type="match status" value="1"/>
</dbReference>
<dbReference type="PROSITE" id="PS51175">
    <property type="entry name" value="CBM6"/>
    <property type="match status" value="1"/>
</dbReference>
<dbReference type="InterPro" id="IPR006626">
    <property type="entry name" value="PbH1"/>
</dbReference>
<comment type="caution">
    <text evidence="4">The sequence shown here is derived from an EMBL/GenBank/DDBJ whole genome shotgun (WGS) entry which is preliminary data.</text>
</comment>
<organism evidence="4 5">
    <name type="scientific">Flammeovirga agarivorans</name>
    <dbReference type="NCBI Taxonomy" id="2726742"/>
    <lineage>
        <taxon>Bacteria</taxon>
        <taxon>Pseudomonadati</taxon>
        <taxon>Bacteroidota</taxon>
        <taxon>Cytophagia</taxon>
        <taxon>Cytophagales</taxon>
        <taxon>Flammeovirgaceae</taxon>
        <taxon>Flammeovirga</taxon>
    </lineage>
</organism>
<evidence type="ECO:0000256" key="1">
    <source>
        <dbReference type="ARBA" id="ARBA00022801"/>
    </source>
</evidence>
<gene>
    <name evidence="4" type="ORF">HGP29_21770</name>
</gene>
<evidence type="ECO:0000256" key="2">
    <source>
        <dbReference type="SAM" id="SignalP"/>
    </source>
</evidence>
<dbReference type="SUPFAM" id="SSF49373">
    <property type="entry name" value="Invasin/intimin cell-adhesion fragments"/>
    <property type="match status" value="1"/>
</dbReference>
<sequence length="1131" mass="122526">MKRMYLRIITTLLFLTQAAFGNTSDGNVIEAEGTNLTGDTSISSKTYASGGSFVKLKNTEGNKGTINIPLNSIPEAGTYKLHIYGFNGGVSQSLSLSVNGGTSSVITIQPSNWAFEDSAKVTLIDVDLLGGDNTISLAPHDADILLDKFEVTEHYNVFYFSADGDDNLNDGSINSPWQTLAKASAIAEKQSSGGLLSGGDKMLFRAGDTFEGEFLFKCSGEEGNPIEVSSYGTGEYPIISGSGNIAGGDYFEAMRLINVSHVVMSKLWFKNDRQSNARYTYGESNSYGVRVVANKWGGVSSDLVFRDLKFSDIFGVGVPEEFNDYSVTGLRFESEQNEPNLEVTIKNVLIEDCYFTHLGKAGVWAIHKGSDDPNNDVTNRNSDFIIRNNTFFKTGGSGVILSKMLNALVENNDFDHSGHSQSSEGRLAGRGSGMWVFKCVNVLAQYNASYSVRGPNDSYGMHIDFGNKNIIFQYNYSEDSEGGFVEVLGDNHNVAYRYNVSVNDGIRDFHGSTIWTSGYVGTGNTPVPSNDVYVYNNTIYLDANQKPDFSIFSEDTYIYNNIFVQTGSGIIGEKVEIDIQNGGELIVDNNLFVGNINSAFKNLDNSSLTQDPNFVNPGAKNIEGYKINSGSPVIDSGKIFPEPTFPMAGQGIFKDISLVATQDIYGNEVDIATFYPNVGADNNYNTKIDPTVIRVDGVTVSPQSTQLVVGDTQQLSAGITPANANNKNVTWSSSDTNIATVDQNGLVTAVGDGSVSITVTTEDKGLTAVATIHVGLDVITEVLNNGFENGLTNWEFWADASTSTDAYHGNSAAKLTGPSSIRQWVKVKPNTTYTLSAFARVLDPENDRVVLGVNDEKNKGIDNAQIYDTEYTLHHFMFTTKATTDSVKVFFWRPGNGVGNAFVDEITLQETAYAINSNFDKGLLGWNPWGSGTVSNSASSMKVVGYGGANQYIKTKSNTTYEVSFSAKLDDASVKANFVTGESGGGNYTTKDIFATEWTDYTITFTTSAESEDTKLGFWRPNGSTGGAYLDNIVITEVGSNARSINQEVALEEELSVMMYPNPAKGVVNISTNVVNGDATVNVFSLLGQPLLQKTFQNQTKLSVTDLKAGLYLIVVTDALGHKSSEKLYIK</sequence>
<keyword evidence="2" id="KW-0732">Signal</keyword>
<dbReference type="SMART" id="SM00710">
    <property type="entry name" value="PbH1"/>
    <property type="match status" value="5"/>
</dbReference>
<dbReference type="GO" id="GO:0016798">
    <property type="term" value="F:hydrolase activity, acting on glycosyl bonds"/>
    <property type="evidence" value="ECO:0007669"/>
    <property type="project" value="InterPro"/>
</dbReference>
<dbReference type="Pfam" id="PF02018">
    <property type="entry name" value="CBM_4_9"/>
    <property type="match status" value="2"/>
</dbReference>
<accession>A0A7X8XY33</accession>
<evidence type="ECO:0000259" key="3">
    <source>
        <dbReference type="PROSITE" id="PS51175"/>
    </source>
</evidence>
<evidence type="ECO:0000313" key="5">
    <source>
        <dbReference type="Proteomes" id="UP000585050"/>
    </source>
</evidence>